<dbReference type="Proteomes" id="UP001141327">
    <property type="component" value="Unassembled WGS sequence"/>
</dbReference>
<evidence type="ECO:0000313" key="3">
    <source>
        <dbReference type="Proteomes" id="UP001141327"/>
    </source>
</evidence>
<dbReference type="PANTHER" id="PTHR43686:SF1">
    <property type="entry name" value="AMINOTRAN_5 DOMAIN-CONTAINING PROTEIN"/>
    <property type="match status" value="1"/>
</dbReference>
<protein>
    <submittedName>
        <fullName evidence="2">Cysteine desulfurase</fullName>
    </submittedName>
</protein>
<proteinExistence type="predicted"/>
<comment type="caution">
    <text evidence="2">The sequence shown here is derived from an EMBL/GenBank/DDBJ whole genome shotgun (WGS) entry which is preliminary data.</text>
</comment>
<dbReference type="InterPro" id="IPR015424">
    <property type="entry name" value="PyrdxlP-dep_Trfase"/>
</dbReference>
<dbReference type="InterPro" id="IPR000192">
    <property type="entry name" value="Aminotrans_V_dom"/>
</dbReference>
<evidence type="ECO:0000259" key="1">
    <source>
        <dbReference type="Pfam" id="PF00266"/>
    </source>
</evidence>
<dbReference type="InterPro" id="IPR015421">
    <property type="entry name" value="PyrdxlP-dep_Trfase_major"/>
</dbReference>
<feature type="domain" description="Aminotransferase class V" evidence="1">
    <location>
        <begin position="329"/>
        <end position="545"/>
    </location>
</feature>
<organism evidence="2 3">
    <name type="scientific">Paratrimastix pyriformis</name>
    <dbReference type="NCBI Taxonomy" id="342808"/>
    <lineage>
        <taxon>Eukaryota</taxon>
        <taxon>Metamonada</taxon>
        <taxon>Preaxostyla</taxon>
        <taxon>Paratrimastigidae</taxon>
        <taxon>Paratrimastix</taxon>
    </lineage>
</organism>
<dbReference type="Pfam" id="PF00266">
    <property type="entry name" value="Aminotran_5"/>
    <property type="match status" value="2"/>
</dbReference>
<dbReference type="InterPro" id="IPR015422">
    <property type="entry name" value="PyrdxlP-dep_Trfase_small"/>
</dbReference>
<reference evidence="2" key="1">
    <citation type="journal article" date="2022" name="bioRxiv">
        <title>Genomics of Preaxostyla Flagellates Illuminates Evolutionary Transitions and the Path Towards Mitochondrial Loss.</title>
        <authorList>
            <person name="Novak L.V.F."/>
            <person name="Treitli S.C."/>
            <person name="Pyrih J."/>
            <person name="Halakuc P."/>
            <person name="Pipaliya S.V."/>
            <person name="Vacek V."/>
            <person name="Brzon O."/>
            <person name="Soukal P."/>
            <person name="Eme L."/>
            <person name="Dacks J.B."/>
            <person name="Karnkowska A."/>
            <person name="Elias M."/>
            <person name="Hampl V."/>
        </authorList>
    </citation>
    <scope>NUCLEOTIDE SEQUENCE</scope>
    <source>
        <strain evidence="2">RCP-MX</strain>
    </source>
</reference>
<dbReference type="EMBL" id="JAPMOS010000033">
    <property type="protein sequence ID" value="KAJ4458197.1"/>
    <property type="molecule type" value="Genomic_DNA"/>
</dbReference>
<dbReference type="PANTHER" id="PTHR43686">
    <property type="entry name" value="SULFURTRANSFERASE-RELATED"/>
    <property type="match status" value="1"/>
</dbReference>
<dbReference type="SUPFAM" id="SSF53383">
    <property type="entry name" value="PLP-dependent transferases"/>
    <property type="match status" value="2"/>
</dbReference>
<sequence>MQAHPLLDRLRSDLIGHDASFKTPFGDRCMLYCDFAATGRPVGLIEKMISEEVLPFYANTVRLSDIIGSFERYHICFFLPDQHTVASHTGGATTAAREQARECIRQCVHATKSDHAVIFCGSGVTGCVNRMIDVLQLRRNQHTHKHCEEEVECVIFLGGYEHHSNLLPWRESIAKVVEIDLTSEGRIDMDQLERELVRYAKVGMKIGSFSAGSNVTGVVTDTAAVTRVLHRHGALAFFDYAAAGPYLDINMGADDAEFFPAPAPPPSPSAGAGPMGDGCAGASGPARASVCTTCSGGAAPKKELPPPPSGLDAPAWVHEPDFARCPYPDAVFVSTHKFIGGPGTPGVLVAHQRVFMNTVPAQVGGGTVLYVTKAGHVFNRNIEHREEGGTPEIIGSIRAGLAFRLKELIGTQTIQSREEAALRQAWAVWQPHPRLQLLGPQEPHGRLSIVAFIMRLPFGQAPATVPPQPTVCYLHHNFIVVLLNDLFGIQARSGCACAGVYAHHLLQIAQPTAEALQNIVVSGFDAHPGWARLSLHYHMAADEVAFLIRAVAWIATHGWKLLPLYHFAARDGLWRYSGLHTAAVRHDLAL</sequence>
<evidence type="ECO:0000313" key="2">
    <source>
        <dbReference type="EMBL" id="KAJ4458197.1"/>
    </source>
</evidence>
<accession>A0ABQ8UIG4</accession>
<dbReference type="Gene3D" id="3.40.640.10">
    <property type="entry name" value="Type I PLP-dependent aspartate aminotransferase-like (Major domain)"/>
    <property type="match status" value="1"/>
</dbReference>
<feature type="domain" description="Aminotransferase class V" evidence="1">
    <location>
        <begin position="83"/>
        <end position="258"/>
    </location>
</feature>
<keyword evidence="3" id="KW-1185">Reference proteome</keyword>
<name>A0ABQ8UIG4_9EUKA</name>
<dbReference type="Gene3D" id="3.90.1150.10">
    <property type="entry name" value="Aspartate Aminotransferase, domain 1"/>
    <property type="match status" value="1"/>
</dbReference>
<gene>
    <name evidence="2" type="ORF">PAPYR_6160</name>
</gene>